<dbReference type="GO" id="GO:0007165">
    <property type="term" value="P:signal transduction"/>
    <property type="evidence" value="ECO:0007669"/>
    <property type="project" value="InterPro"/>
</dbReference>
<dbReference type="EMBL" id="CARXXK010000003">
    <property type="protein sequence ID" value="CAI6362703.1"/>
    <property type="molecule type" value="Genomic_DNA"/>
</dbReference>
<dbReference type="Pfam" id="PF21355">
    <property type="entry name" value="TRAF-mep_MATH"/>
    <property type="match status" value="1"/>
</dbReference>
<keyword evidence="5 7" id="KW-0863">Zinc-finger</keyword>
<evidence type="ECO:0000256" key="7">
    <source>
        <dbReference type="PROSITE-ProRule" id="PRU00207"/>
    </source>
</evidence>
<dbReference type="GO" id="GO:0031625">
    <property type="term" value="F:ubiquitin protein ligase binding"/>
    <property type="evidence" value="ECO:0007669"/>
    <property type="project" value="TreeGrafter"/>
</dbReference>
<feature type="domain" description="TRAF-type" evidence="9">
    <location>
        <begin position="183"/>
        <end position="233"/>
    </location>
</feature>
<dbReference type="Gene3D" id="2.60.210.10">
    <property type="entry name" value="Apoptosis, Tumor Necrosis Factor Receptor Associated Protein 2, Chain A"/>
    <property type="match status" value="1"/>
</dbReference>
<name>A0AAV0X3R0_9HEMI</name>
<feature type="zinc finger region" description="TRAF-type" evidence="7">
    <location>
        <begin position="291"/>
        <end position="340"/>
    </location>
</feature>
<comment type="caution">
    <text evidence="10">The sequence shown here is derived from an EMBL/GenBank/DDBJ whole genome shotgun (WGS) entry which is preliminary data.</text>
</comment>
<accession>A0AAV0X3R0</accession>
<reference evidence="10 11" key="1">
    <citation type="submission" date="2023-01" db="EMBL/GenBank/DDBJ databases">
        <authorList>
            <person name="Whitehead M."/>
        </authorList>
    </citation>
    <scope>NUCLEOTIDE SEQUENCE [LARGE SCALE GENOMIC DNA]</scope>
</reference>
<dbReference type="InterPro" id="IPR013083">
    <property type="entry name" value="Znf_RING/FYVE/PHD"/>
</dbReference>
<feature type="zinc finger region" description="TRAF-type" evidence="7">
    <location>
        <begin position="183"/>
        <end position="233"/>
    </location>
</feature>
<evidence type="ECO:0000256" key="1">
    <source>
        <dbReference type="ARBA" id="ARBA00004496"/>
    </source>
</evidence>
<evidence type="ECO:0008006" key="12">
    <source>
        <dbReference type="Google" id="ProtNLM"/>
    </source>
</evidence>
<feature type="zinc finger region" description="TRAF-type" evidence="7">
    <location>
        <begin position="238"/>
        <end position="289"/>
    </location>
</feature>
<dbReference type="GO" id="GO:0005164">
    <property type="term" value="F:tumor necrosis factor receptor binding"/>
    <property type="evidence" value="ECO:0007669"/>
    <property type="project" value="TreeGrafter"/>
</dbReference>
<evidence type="ECO:0000256" key="6">
    <source>
        <dbReference type="ARBA" id="ARBA00022833"/>
    </source>
</evidence>
<dbReference type="FunFam" id="2.60.210.10:FF:000007">
    <property type="entry name" value="TNF receptor-associated factor"/>
    <property type="match status" value="1"/>
</dbReference>
<dbReference type="PANTHER" id="PTHR10131">
    <property type="entry name" value="TNF RECEPTOR ASSOCIATED FACTOR"/>
    <property type="match status" value="1"/>
</dbReference>
<evidence type="ECO:0000259" key="9">
    <source>
        <dbReference type="PROSITE" id="PS50145"/>
    </source>
</evidence>
<evidence type="ECO:0000256" key="5">
    <source>
        <dbReference type="ARBA" id="ARBA00022771"/>
    </source>
</evidence>
<dbReference type="FunFam" id="3.30.40.10:FF:000169">
    <property type="entry name" value="TNF receptor-associated factor"/>
    <property type="match status" value="1"/>
</dbReference>
<dbReference type="InterPro" id="IPR002083">
    <property type="entry name" value="MATH/TRAF_dom"/>
</dbReference>
<keyword evidence="11" id="KW-1185">Reference proteome</keyword>
<feature type="domain" description="TRAF-type" evidence="9">
    <location>
        <begin position="238"/>
        <end position="289"/>
    </location>
</feature>
<dbReference type="SMART" id="SM00061">
    <property type="entry name" value="MATH"/>
    <property type="match status" value="1"/>
</dbReference>
<keyword evidence="3 7" id="KW-0479">Metal-binding</keyword>
<dbReference type="AlphaFoldDB" id="A0AAV0X3R0"/>
<evidence type="ECO:0000313" key="10">
    <source>
        <dbReference type="EMBL" id="CAI6362703.1"/>
    </source>
</evidence>
<feature type="domain" description="TRAF-type" evidence="9">
    <location>
        <begin position="291"/>
        <end position="340"/>
    </location>
</feature>
<dbReference type="SUPFAM" id="SSF49599">
    <property type="entry name" value="TRAF domain-like"/>
    <property type="match status" value="3"/>
</dbReference>
<evidence type="ECO:0000313" key="11">
    <source>
        <dbReference type="Proteomes" id="UP001160148"/>
    </source>
</evidence>
<protein>
    <recommendedName>
        <fullName evidence="12">TNF receptor-associated factor 4</fullName>
    </recommendedName>
</protein>
<comment type="subcellular location">
    <subcellularLocation>
        <location evidence="1">Cytoplasm</location>
    </subcellularLocation>
</comment>
<dbReference type="FunFam" id="3.30.40.10:FF:000121">
    <property type="entry name" value="TNF receptor-associated factor"/>
    <property type="match status" value="1"/>
</dbReference>
<keyword evidence="2" id="KW-0963">Cytoplasm</keyword>
<organism evidence="10 11">
    <name type="scientific">Macrosiphum euphorbiae</name>
    <name type="common">potato aphid</name>
    <dbReference type="NCBI Taxonomy" id="13131"/>
    <lineage>
        <taxon>Eukaryota</taxon>
        <taxon>Metazoa</taxon>
        <taxon>Ecdysozoa</taxon>
        <taxon>Arthropoda</taxon>
        <taxon>Hexapoda</taxon>
        <taxon>Insecta</taxon>
        <taxon>Pterygota</taxon>
        <taxon>Neoptera</taxon>
        <taxon>Paraneoptera</taxon>
        <taxon>Hemiptera</taxon>
        <taxon>Sternorrhyncha</taxon>
        <taxon>Aphidomorpha</taxon>
        <taxon>Aphidoidea</taxon>
        <taxon>Aphididae</taxon>
        <taxon>Macrosiphini</taxon>
        <taxon>Macrosiphum</taxon>
    </lineage>
</organism>
<dbReference type="InterPro" id="IPR001293">
    <property type="entry name" value="Znf_TRAF"/>
</dbReference>
<evidence type="ECO:0000259" key="8">
    <source>
        <dbReference type="PROSITE" id="PS50144"/>
    </source>
</evidence>
<dbReference type="PROSITE" id="PS50144">
    <property type="entry name" value="MATH"/>
    <property type="match status" value="1"/>
</dbReference>
<dbReference type="InterPro" id="IPR008974">
    <property type="entry name" value="TRAF-like"/>
</dbReference>
<dbReference type="GO" id="GO:0043122">
    <property type="term" value="P:regulation of canonical NF-kappaB signal transduction"/>
    <property type="evidence" value="ECO:0007669"/>
    <property type="project" value="TreeGrafter"/>
</dbReference>
<dbReference type="InterPro" id="IPR049342">
    <property type="entry name" value="TRAF1-6_MATH_dom"/>
</dbReference>
<dbReference type="Proteomes" id="UP001160148">
    <property type="component" value="Unassembled WGS sequence"/>
</dbReference>
<sequence length="548" mass="61162">MPGRCTAVVCGSTARTTSTATAADERVEHDSCCCIAAVVRCSVSSRQPHARHAPRPSAPLARRIVVIIAASRSAYRHRSSSRAVHEFSDMGRSLALWTKTLSFPSRNSPNKSSKHSITTSINTSSCTIFAPATTPTKDNITPASTPDVSDCEKDKDIMGSVVYCIHHKEGCKWSDQLRRLKGHLQTCKYDALPCTNHCGAQIARILMDDHVRYTCIERVIKCEYCNGEMKGEAAGEEHSRTCPVEPIHCEAKCGVKIPRRMLAKHKVTECSKRLLPCRHCGRQFVADTINSHTTSCPRFPLTCPNRCEIVTVAREDLEHHIKHACHSMLTSCSFKDVGCRFKSLRGKQMDTHMEEASQQHLTLMCSMVTKQQQQIVSMKKVINNLAVNQSGTLIWKISDVLEKLEEGRHKLCGDGLELISSPFYTSQFGYKLQASVFLNGNGSGENTHVSVYIKILPGEFDALLKWSFSHSVAFTLFDQSEKPCNIVESFVPDPSWENFQRPSTQPDSLGFGFPKFVSHETLLKKRQFIKDDTIFLRIKVDPSKIVAV</sequence>
<keyword evidence="4" id="KW-0677">Repeat</keyword>
<dbReference type="Pfam" id="PF02176">
    <property type="entry name" value="zf-TRAF"/>
    <property type="match status" value="2"/>
</dbReference>
<gene>
    <name evidence="10" type="ORF">MEUPH1_LOCUS17749</name>
</gene>
<feature type="domain" description="MATH" evidence="8">
    <location>
        <begin position="390"/>
        <end position="540"/>
    </location>
</feature>
<dbReference type="GO" id="GO:0042981">
    <property type="term" value="P:regulation of apoptotic process"/>
    <property type="evidence" value="ECO:0007669"/>
    <property type="project" value="InterPro"/>
</dbReference>
<keyword evidence="6 7" id="KW-0862">Zinc</keyword>
<dbReference type="PANTHER" id="PTHR10131:SF94">
    <property type="entry name" value="TNF RECEPTOR-ASSOCIATED FACTOR 4"/>
    <property type="match status" value="1"/>
</dbReference>
<dbReference type="GO" id="GO:0008270">
    <property type="term" value="F:zinc ion binding"/>
    <property type="evidence" value="ECO:0007669"/>
    <property type="project" value="UniProtKB-KW"/>
</dbReference>
<dbReference type="GO" id="GO:0005737">
    <property type="term" value="C:cytoplasm"/>
    <property type="evidence" value="ECO:0007669"/>
    <property type="project" value="UniProtKB-SubCell"/>
</dbReference>
<dbReference type="Gene3D" id="3.30.40.10">
    <property type="entry name" value="Zinc/RING finger domain, C3HC4 (zinc finger)"/>
    <property type="match status" value="3"/>
</dbReference>
<evidence type="ECO:0000256" key="3">
    <source>
        <dbReference type="ARBA" id="ARBA00022723"/>
    </source>
</evidence>
<evidence type="ECO:0000256" key="4">
    <source>
        <dbReference type="ARBA" id="ARBA00022737"/>
    </source>
</evidence>
<proteinExistence type="predicted"/>
<dbReference type="PROSITE" id="PS50145">
    <property type="entry name" value="ZF_TRAF"/>
    <property type="match status" value="3"/>
</dbReference>
<evidence type="ECO:0000256" key="2">
    <source>
        <dbReference type="ARBA" id="ARBA00022490"/>
    </source>
</evidence>